<evidence type="ECO:0000313" key="7">
    <source>
        <dbReference type="EMBL" id="TRZ34995.1"/>
    </source>
</evidence>
<dbReference type="Pfam" id="PF14278">
    <property type="entry name" value="TetR_C_8"/>
    <property type="match status" value="1"/>
</dbReference>
<dbReference type="Proteomes" id="UP000288388">
    <property type="component" value="Unassembled WGS sequence"/>
</dbReference>
<dbReference type="InterPro" id="IPR039532">
    <property type="entry name" value="TetR_C_Firmicutes"/>
</dbReference>
<dbReference type="GeneID" id="69569843"/>
<organism evidence="6 8">
    <name type="scientific">Enterococcus avium</name>
    <name type="common">Streptococcus avium</name>
    <dbReference type="NCBI Taxonomy" id="33945"/>
    <lineage>
        <taxon>Bacteria</taxon>
        <taxon>Bacillati</taxon>
        <taxon>Bacillota</taxon>
        <taxon>Bacilli</taxon>
        <taxon>Lactobacillales</taxon>
        <taxon>Enterococcaceae</taxon>
        <taxon>Enterococcus</taxon>
    </lineage>
</organism>
<evidence type="ECO:0000313" key="8">
    <source>
        <dbReference type="Proteomes" id="UP000288388"/>
    </source>
</evidence>
<dbReference type="SUPFAM" id="SSF46689">
    <property type="entry name" value="Homeodomain-like"/>
    <property type="match status" value="1"/>
</dbReference>
<dbReference type="Pfam" id="PF00440">
    <property type="entry name" value="TetR_N"/>
    <property type="match status" value="1"/>
</dbReference>
<dbReference type="PANTHER" id="PTHR43479">
    <property type="entry name" value="ACREF/ENVCD OPERON REPRESSOR-RELATED"/>
    <property type="match status" value="1"/>
</dbReference>
<dbReference type="EMBL" id="RYZS01000001">
    <property type="protein sequence ID" value="RVU94096.1"/>
    <property type="molecule type" value="Genomic_DNA"/>
</dbReference>
<dbReference type="Proteomes" id="UP001264335">
    <property type="component" value="Unassembled WGS sequence"/>
</dbReference>
<dbReference type="PANTHER" id="PTHR43479:SF7">
    <property type="entry name" value="TETR-FAMILY TRANSCRIPTIONAL REGULATOR"/>
    <property type="match status" value="1"/>
</dbReference>
<evidence type="ECO:0000313" key="10">
    <source>
        <dbReference type="Proteomes" id="UP001264335"/>
    </source>
</evidence>
<proteinExistence type="predicted"/>
<dbReference type="AlphaFoldDB" id="A0A437UKF1"/>
<dbReference type="GO" id="GO:0003677">
    <property type="term" value="F:DNA binding"/>
    <property type="evidence" value="ECO:0007669"/>
    <property type="project" value="UniProtKB-UniRule"/>
</dbReference>
<evidence type="ECO:0000259" key="3">
    <source>
        <dbReference type="PROSITE" id="PS50977"/>
    </source>
</evidence>
<comment type="caution">
    <text evidence="6">The sequence shown here is derived from an EMBL/GenBank/DDBJ whole genome shotgun (WGS) entry which is preliminary data.</text>
</comment>
<accession>A0A437UKF1</accession>
<dbReference type="Gene3D" id="1.10.357.10">
    <property type="entry name" value="Tetracycline Repressor, domain 2"/>
    <property type="match status" value="1"/>
</dbReference>
<name>A0A437UKF1_ENTAV</name>
<sequence>MAEGKATKEAFVQALVTACQEKNYDKITVQDISQKANLNRQTFYYHFKDKDDLLHYAYYQRGLQYLISEELALTNWEESVLKMLKKMQLCHQFYLNTVKAKPEVLTKEFNELAQRLFVRLFDEVDREGELSPTDKEFYARFLAHGCGGILTDWLLAGANQPPITIAAQLFRFAKDIEFFAYRLYEKDWNER</sequence>
<dbReference type="EMBL" id="JARPWY010000047">
    <property type="protein sequence ID" value="MDT2515556.1"/>
    <property type="molecule type" value="Genomic_DNA"/>
</dbReference>
<dbReference type="EMBL" id="JARPWH010000002">
    <property type="protein sequence ID" value="MDT2401013.1"/>
    <property type="molecule type" value="Genomic_DNA"/>
</dbReference>
<feature type="domain" description="HTH tetR-type" evidence="3">
    <location>
        <begin position="5"/>
        <end position="65"/>
    </location>
</feature>
<dbReference type="InterPro" id="IPR050624">
    <property type="entry name" value="HTH-type_Tx_Regulator"/>
</dbReference>
<reference evidence="7 9" key="1">
    <citation type="submission" date="2017-10" db="EMBL/GenBank/DDBJ databases">
        <title>FDA dAtabase for Regulatory Grade micrObial Sequences (FDA-ARGOS): Supporting development and validation of Infectious Disease Dx tests.</title>
        <authorList>
            <person name="Campos J."/>
            <person name="Goldberg B."/>
            <person name="Tallon L.J."/>
            <person name="Sadzewicz L."/>
            <person name="Sengamalay N."/>
            <person name="Ott S."/>
            <person name="Godinez A."/>
            <person name="Nagaraj S."/>
            <person name="Vyas G."/>
            <person name="Aluvathingal J."/>
            <person name="Nadendla S."/>
            <person name="Geyer C."/>
            <person name="Nandy P."/>
            <person name="Hobson J."/>
            <person name="Sichtig H."/>
        </authorList>
    </citation>
    <scope>NUCLEOTIDE SEQUENCE [LARGE SCALE GENOMIC DNA]</scope>
    <source>
        <strain evidence="7 9">FDAARGOS_185</strain>
    </source>
</reference>
<dbReference type="RefSeq" id="WP_016181592.1">
    <property type="nucleotide sequence ID" value="NZ_CAAKNX010000126.1"/>
</dbReference>
<keyword evidence="1 2" id="KW-0238">DNA-binding</keyword>
<evidence type="ECO:0000313" key="6">
    <source>
        <dbReference type="EMBL" id="RVU94096.1"/>
    </source>
</evidence>
<reference evidence="4 10" key="3">
    <citation type="submission" date="2023-03" db="EMBL/GenBank/DDBJ databases">
        <authorList>
            <person name="Shen W."/>
            <person name="Cai J."/>
        </authorList>
    </citation>
    <scope>NUCLEOTIDE SEQUENCE [LARGE SCALE GENOMIC DNA]</scope>
    <source>
        <strain evidence="4">P33-2</strain>
        <strain evidence="5 10">Y2</strain>
    </source>
</reference>
<dbReference type="InterPro" id="IPR009057">
    <property type="entry name" value="Homeodomain-like_sf"/>
</dbReference>
<reference evidence="6 8" key="2">
    <citation type="submission" date="2018-12" db="EMBL/GenBank/DDBJ databases">
        <title>A novel vanA-carrying plasmid in a clinical isolate of Enterococcus avium.</title>
        <authorList>
            <person name="Bernasconi O.J."/>
            <person name="Luzzaro F."/>
            <person name="Endimiani A."/>
        </authorList>
    </citation>
    <scope>NUCLEOTIDE SEQUENCE [LARGE SCALE GENOMIC DNA]</scope>
    <source>
        <strain evidence="6 8">LC0559/18</strain>
    </source>
</reference>
<protein>
    <submittedName>
        <fullName evidence="6">TetR family transcriptional regulator</fullName>
    </submittedName>
    <submittedName>
        <fullName evidence="4">TetR/AcrR family transcriptional regulator C-terminal domain-containing protein</fullName>
    </submittedName>
</protein>
<dbReference type="PROSITE" id="PS50977">
    <property type="entry name" value="HTH_TETR_2"/>
    <property type="match status" value="1"/>
</dbReference>
<gene>
    <name evidence="7" type="ORF">AUF17_13335</name>
    <name evidence="6" type="ORF">EK398_04025</name>
    <name evidence="4" type="ORF">P7D43_01400</name>
    <name evidence="5" type="ORF">P7D79_15120</name>
</gene>
<evidence type="ECO:0000313" key="4">
    <source>
        <dbReference type="EMBL" id="MDT2401013.1"/>
    </source>
</evidence>
<dbReference type="EMBL" id="PDXQ01000001">
    <property type="protein sequence ID" value="TRZ34995.1"/>
    <property type="molecule type" value="Genomic_DNA"/>
</dbReference>
<evidence type="ECO:0000256" key="2">
    <source>
        <dbReference type="PROSITE-ProRule" id="PRU00335"/>
    </source>
</evidence>
<dbReference type="InterPro" id="IPR001647">
    <property type="entry name" value="HTH_TetR"/>
</dbReference>
<evidence type="ECO:0000313" key="5">
    <source>
        <dbReference type="EMBL" id="MDT2515556.1"/>
    </source>
</evidence>
<feature type="DNA-binding region" description="H-T-H motif" evidence="2">
    <location>
        <begin position="28"/>
        <end position="47"/>
    </location>
</feature>
<evidence type="ECO:0000256" key="1">
    <source>
        <dbReference type="ARBA" id="ARBA00023125"/>
    </source>
</evidence>
<dbReference type="Proteomes" id="UP000316316">
    <property type="component" value="Unassembled WGS sequence"/>
</dbReference>
<dbReference type="Proteomes" id="UP001260773">
    <property type="component" value="Unassembled WGS sequence"/>
</dbReference>
<evidence type="ECO:0000313" key="9">
    <source>
        <dbReference type="Proteomes" id="UP000316316"/>
    </source>
</evidence>